<dbReference type="PANTHER" id="PTHR44360">
    <property type="entry name" value="DNAJ HOMOLOG SUBFAMILY B MEMBER 9"/>
    <property type="match status" value="1"/>
</dbReference>
<dbReference type="CDD" id="cd06257">
    <property type="entry name" value="DnaJ"/>
    <property type="match status" value="1"/>
</dbReference>
<dbReference type="PANTHER" id="PTHR44360:SF1">
    <property type="entry name" value="DNAJ HOMOLOG SUBFAMILY B MEMBER 9"/>
    <property type="match status" value="1"/>
</dbReference>
<comment type="caution">
    <text evidence="3">The sequence shown here is derived from an EMBL/GenBank/DDBJ whole genome shotgun (WGS) entry which is preliminary data.</text>
</comment>
<evidence type="ECO:0000256" key="1">
    <source>
        <dbReference type="ARBA" id="ARBA00023186"/>
    </source>
</evidence>
<dbReference type="SMART" id="SM00271">
    <property type="entry name" value="DnaJ"/>
    <property type="match status" value="1"/>
</dbReference>
<feature type="non-terminal residue" evidence="3">
    <location>
        <position position="43"/>
    </location>
</feature>
<sequence length="43" mass="4887">MAKKDYYAILGVKRGASDKEIRQAYRRLARKYQPDVNAGDKAA</sequence>
<dbReference type="EMBL" id="BARS01053299">
    <property type="protein sequence ID" value="GAG50434.1"/>
    <property type="molecule type" value="Genomic_DNA"/>
</dbReference>
<dbReference type="Gene3D" id="1.10.287.110">
    <property type="entry name" value="DnaJ domain"/>
    <property type="match status" value="1"/>
</dbReference>
<dbReference type="GO" id="GO:0005783">
    <property type="term" value="C:endoplasmic reticulum"/>
    <property type="evidence" value="ECO:0007669"/>
    <property type="project" value="TreeGrafter"/>
</dbReference>
<evidence type="ECO:0000259" key="2">
    <source>
        <dbReference type="PROSITE" id="PS50076"/>
    </source>
</evidence>
<name>X0Y3H0_9ZZZZ</name>
<keyword evidence="1" id="KW-0143">Chaperone</keyword>
<dbReference type="PROSITE" id="PS50076">
    <property type="entry name" value="DNAJ_2"/>
    <property type="match status" value="1"/>
</dbReference>
<accession>X0Y3H0</accession>
<dbReference type="PRINTS" id="PR00625">
    <property type="entry name" value="JDOMAIN"/>
</dbReference>
<reference evidence="3" key="1">
    <citation type="journal article" date="2014" name="Front. Microbiol.">
        <title>High frequency of phylogenetically diverse reductive dehalogenase-homologous genes in deep subseafloor sedimentary metagenomes.</title>
        <authorList>
            <person name="Kawai M."/>
            <person name="Futagami T."/>
            <person name="Toyoda A."/>
            <person name="Takaki Y."/>
            <person name="Nishi S."/>
            <person name="Hori S."/>
            <person name="Arai W."/>
            <person name="Tsubouchi T."/>
            <person name="Morono Y."/>
            <person name="Uchiyama I."/>
            <person name="Ito T."/>
            <person name="Fujiyama A."/>
            <person name="Inagaki F."/>
            <person name="Takami H."/>
        </authorList>
    </citation>
    <scope>NUCLEOTIDE SEQUENCE</scope>
    <source>
        <strain evidence="3">Expedition CK06-06</strain>
    </source>
</reference>
<dbReference type="AlphaFoldDB" id="X0Y3H0"/>
<dbReference type="InterPro" id="IPR036869">
    <property type="entry name" value="J_dom_sf"/>
</dbReference>
<gene>
    <name evidence="3" type="ORF">S01H1_79112</name>
</gene>
<organism evidence="3">
    <name type="scientific">marine sediment metagenome</name>
    <dbReference type="NCBI Taxonomy" id="412755"/>
    <lineage>
        <taxon>unclassified sequences</taxon>
        <taxon>metagenomes</taxon>
        <taxon>ecological metagenomes</taxon>
    </lineage>
</organism>
<dbReference type="InterPro" id="IPR001623">
    <property type="entry name" value="DnaJ_domain"/>
</dbReference>
<dbReference type="GO" id="GO:0051087">
    <property type="term" value="F:protein-folding chaperone binding"/>
    <property type="evidence" value="ECO:0007669"/>
    <property type="project" value="TreeGrafter"/>
</dbReference>
<dbReference type="GO" id="GO:0051787">
    <property type="term" value="F:misfolded protein binding"/>
    <property type="evidence" value="ECO:0007669"/>
    <property type="project" value="TreeGrafter"/>
</dbReference>
<dbReference type="Pfam" id="PF00226">
    <property type="entry name" value="DnaJ"/>
    <property type="match status" value="1"/>
</dbReference>
<proteinExistence type="predicted"/>
<feature type="domain" description="J" evidence="2">
    <location>
        <begin position="5"/>
        <end position="43"/>
    </location>
</feature>
<dbReference type="GO" id="GO:0036503">
    <property type="term" value="P:ERAD pathway"/>
    <property type="evidence" value="ECO:0007669"/>
    <property type="project" value="TreeGrafter"/>
</dbReference>
<dbReference type="SUPFAM" id="SSF46565">
    <property type="entry name" value="Chaperone J-domain"/>
    <property type="match status" value="1"/>
</dbReference>
<dbReference type="InterPro" id="IPR051948">
    <property type="entry name" value="Hsp70_co-chaperone_J-domain"/>
</dbReference>
<evidence type="ECO:0000313" key="3">
    <source>
        <dbReference type="EMBL" id="GAG50434.1"/>
    </source>
</evidence>
<protein>
    <recommendedName>
        <fullName evidence="2">J domain-containing protein</fullName>
    </recommendedName>
</protein>